<feature type="domain" description="Protein FecR C-terminal" evidence="3">
    <location>
        <begin position="274"/>
        <end position="341"/>
    </location>
</feature>
<dbReference type="Gene3D" id="3.55.50.30">
    <property type="match status" value="1"/>
</dbReference>
<dbReference type="RefSeq" id="WP_106567218.1">
    <property type="nucleotide sequence ID" value="NZ_PYGF01000005.1"/>
</dbReference>
<dbReference type="GO" id="GO:0016989">
    <property type="term" value="F:sigma factor antagonist activity"/>
    <property type="evidence" value="ECO:0007669"/>
    <property type="project" value="TreeGrafter"/>
</dbReference>
<dbReference type="PIRSF" id="PIRSF018266">
    <property type="entry name" value="FecR"/>
    <property type="match status" value="1"/>
</dbReference>
<dbReference type="InterPro" id="IPR012373">
    <property type="entry name" value="Ferrdict_sens_TM"/>
</dbReference>
<proteinExistence type="predicted"/>
<dbReference type="Gene3D" id="2.60.120.1440">
    <property type="match status" value="1"/>
</dbReference>
<dbReference type="Proteomes" id="UP000240708">
    <property type="component" value="Unassembled WGS sequence"/>
</dbReference>
<reference evidence="4 5" key="1">
    <citation type="submission" date="2018-03" db="EMBL/GenBank/DDBJ databases">
        <title>Genomic Encyclopedia of Archaeal and Bacterial Type Strains, Phase II (KMG-II): from individual species to whole genera.</title>
        <authorList>
            <person name="Goeker M."/>
        </authorList>
    </citation>
    <scope>NUCLEOTIDE SEQUENCE [LARGE SCALE GENOMIC DNA]</scope>
    <source>
        <strain evidence="4 5">DSM 28057</strain>
    </source>
</reference>
<evidence type="ECO:0000259" key="3">
    <source>
        <dbReference type="Pfam" id="PF16344"/>
    </source>
</evidence>
<dbReference type="InterPro" id="IPR006860">
    <property type="entry name" value="FecR"/>
</dbReference>
<dbReference type="InterPro" id="IPR032508">
    <property type="entry name" value="FecR_C"/>
</dbReference>
<feature type="transmembrane region" description="Helical" evidence="1">
    <location>
        <begin position="95"/>
        <end position="118"/>
    </location>
</feature>
<evidence type="ECO:0000259" key="2">
    <source>
        <dbReference type="Pfam" id="PF04773"/>
    </source>
</evidence>
<sequence>MKYRDYDIEHFITDEFFIQWVVNPNENNTHFWEKWLEQHPEKRLVVNDAANFIRSINYSIRPELPDKIYVDIYENILKSEQRNIIRQTENVSRGFFYLFPIRSIAATLLLIFCLWIQFESINYQRPVQQEMPLITMVKKSNPIGRKSVIELPDGSKIHLNSESELEFPSVFSDTLRWVSLKGEAFFEVKKEARPFYVASESNGIHVLGTTFNVNQSDNGSLYVALVTGKVRVESELGKQVELEPKEMLVLQKNGSFYKTGFDPMDILAWKDKILVFKSSDLVEVKSKLEKWYGIKVEYSGNFDKNWTYSGTYEDEILENVLKGICLTSGMEFTIEEDKVTINNPK</sequence>
<name>A0A2P8E4F4_9BACT</name>
<dbReference type="OrthoDB" id="1099916at2"/>
<keyword evidence="5" id="KW-1185">Reference proteome</keyword>
<evidence type="ECO:0000313" key="4">
    <source>
        <dbReference type="EMBL" id="PSL04307.1"/>
    </source>
</evidence>
<evidence type="ECO:0000313" key="5">
    <source>
        <dbReference type="Proteomes" id="UP000240708"/>
    </source>
</evidence>
<keyword evidence="1" id="KW-0812">Transmembrane</keyword>
<gene>
    <name evidence="4" type="ORF">CLV48_10548</name>
</gene>
<protein>
    <submittedName>
        <fullName evidence="4">FecR family protein</fullName>
    </submittedName>
</protein>
<dbReference type="Pfam" id="PF16344">
    <property type="entry name" value="FecR_C"/>
    <property type="match status" value="1"/>
</dbReference>
<dbReference type="AlphaFoldDB" id="A0A2P8E4F4"/>
<dbReference type="EMBL" id="PYGF01000005">
    <property type="protein sequence ID" value="PSL04307.1"/>
    <property type="molecule type" value="Genomic_DNA"/>
</dbReference>
<dbReference type="PANTHER" id="PTHR30273:SF2">
    <property type="entry name" value="PROTEIN FECR"/>
    <property type="match status" value="1"/>
</dbReference>
<organism evidence="4 5">
    <name type="scientific">Cecembia rubra</name>
    <dbReference type="NCBI Taxonomy" id="1485585"/>
    <lineage>
        <taxon>Bacteria</taxon>
        <taxon>Pseudomonadati</taxon>
        <taxon>Bacteroidota</taxon>
        <taxon>Cytophagia</taxon>
        <taxon>Cytophagales</taxon>
        <taxon>Cyclobacteriaceae</taxon>
        <taxon>Cecembia</taxon>
    </lineage>
</organism>
<keyword evidence="1" id="KW-0472">Membrane</keyword>
<dbReference type="PANTHER" id="PTHR30273">
    <property type="entry name" value="PERIPLASMIC SIGNAL SENSOR AND SIGMA FACTOR ACTIVATOR FECR-RELATED"/>
    <property type="match status" value="1"/>
</dbReference>
<evidence type="ECO:0000256" key="1">
    <source>
        <dbReference type="SAM" id="Phobius"/>
    </source>
</evidence>
<feature type="domain" description="FecR protein" evidence="2">
    <location>
        <begin position="146"/>
        <end position="231"/>
    </location>
</feature>
<dbReference type="Pfam" id="PF04773">
    <property type="entry name" value="FecR"/>
    <property type="match status" value="1"/>
</dbReference>
<accession>A0A2P8E4F4</accession>
<comment type="caution">
    <text evidence="4">The sequence shown here is derived from an EMBL/GenBank/DDBJ whole genome shotgun (WGS) entry which is preliminary data.</text>
</comment>
<keyword evidence="1" id="KW-1133">Transmembrane helix</keyword>